<dbReference type="CDD" id="cd02955">
    <property type="entry name" value="SSP411"/>
    <property type="match status" value="1"/>
</dbReference>
<evidence type="ECO:0000313" key="4">
    <source>
        <dbReference type="Proteomes" id="UP000308121"/>
    </source>
</evidence>
<evidence type="ECO:0000256" key="1">
    <source>
        <dbReference type="SAM" id="MobiDB-lite"/>
    </source>
</evidence>
<protein>
    <submittedName>
        <fullName evidence="3">Thioredoxin domain-containing protein</fullName>
    </submittedName>
</protein>
<dbReference type="PANTHER" id="PTHR42899">
    <property type="entry name" value="SPERMATOGENESIS-ASSOCIATED PROTEIN 20"/>
    <property type="match status" value="1"/>
</dbReference>
<proteinExistence type="predicted"/>
<dbReference type="Pfam" id="PF03190">
    <property type="entry name" value="Thioredox_DsbH"/>
    <property type="match status" value="1"/>
</dbReference>
<dbReference type="EMBL" id="SZYE01000007">
    <property type="protein sequence ID" value="TKR27076.1"/>
    <property type="molecule type" value="Genomic_DNA"/>
</dbReference>
<evidence type="ECO:0000259" key="2">
    <source>
        <dbReference type="Pfam" id="PF03190"/>
    </source>
</evidence>
<dbReference type="InterPro" id="IPR008928">
    <property type="entry name" value="6-hairpin_glycosidase_sf"/>
</dbReference>
<dbReference type="InterPro" id="IPR024705">
    <property type="entry name" value="Ssp411"/>
</dbReference>
<comment type="caution">
    <text evidence="3">The sequence shown here is derived from an EMBL/GenBank/DDBJ whole genome shotgun (WGS) entry which is preliminary data.</text>
</comment>
<reference evidence="3 4" key="1">
    <citation type="submission" date="2019-05" db="EMBL/GenBank/DDBJ databases">
        <title>Genome sequence of Cellulomonas hominis strain CS1.</title>
        <authorList>
            <person name="Belmont J."/>
            <person name="Maclea K.S."/>
        </authorList>
    </citation>
    <scope>NUCLEOTIDE SEQUENCE [LARGE SCALE GENOMIC DNA]</scope>
    <source>
        <strain evidence="3 4">CS1</strain>
    </source>
</reference>
<organism evidence="3 4">
    <name type="scientific">Cellulomonas hominis</name>
    <dbReference type="NCBI Taxonomy" id="156981"/>
    <lineage>
        <taxon>Bacteria</taxon>
        <taxon>Bacillati</taxon>
        <taxon>Actinomycetota</taxon>
        <taxon>Actinomycetes</taxon>
        <taxon>Micrococcales</taxon>
        <taxon>Cellulomonadaceae</taxon>
        <taxon>Cellulomonas</taxon>
    </lineage>
</organism>
<name>A0A7Z8NQK1_9CELL</name>
<feature type="domain" description="Spermatogenesis-associated protein 20-like TRX" evidence="2">
    <location>
        <begin position="2"/>
        <end position="163"/>
    </location>
</feature>
<dbReference type="Gene3D" id="3.40.30.10">
    <property type="entry name" value="Glutaredoxin"/>
    <property type="match status" value="1"/>
</dbReference>
<gene>
    <name evidence="3" type="ORF">FA014_02210</name>
</gene>
<dbReference type="GO" id="GO:0005975">
    <property type="term" value="P:carbohydrate metabolic process"/>
    <property type="evidence" value="ECO:0007669"/>
    <property type="project" value="InterPro"/>
</dbReference>
<feature type="region of interest" description="Disordered" evidence="1">
    <location>
        <begin position="164"/>
        <end position="196"/>
    </location>
</feature>
<dbReference type="SUPFAM" id="SSF48208">
    <property type="entry name" value="Six-hairpin glycosidases"/>
    <property type="match status" value="1"/>
</dbReference>
<dbReference type="SUPFAM" id="SSF52833">
    <property type="entry name" value="Thioredoxin-like"/>
    <property type="match status" value="1"/>
</dbReference>
<dbReference type="OrthoDB" id="9762614at2"/>
<dbReference type="InterPro" id="IPR036249">
    <property type="entry name" value="Thioredoxin-like_sf"/>
</dbReference>
<dbReference type="RefSeq" id="WP_154728082.1">
    <property type="nucleotide sequence ID" value="NZ_SZYE01000007.1"/>
</dbReference>
<accession>A0A7Z8NQK1</accession>
<dbReference type="PANTHER" id="PTHR42899:SF1">
    <property type="entry name" value="SPERMATOGENESIS-ASSOCIATED PROTEIN 20"/>
    <property type="match status" value="1"/>
</dbReference>
<dbReference type="AlphaFoldDB" id="A0A7Z8NQK1"/>
<sequence length="711" mass="74314">MPNRLARSTSPYLRQHAENPVDWYEWGEDAFAEARRRDVPLLVSVGYAACHWCHVMAHESFEDAGVAAVMNRRFVNVKVDREERPDLDAAYMAATQAMTGQGGWPMTVFATPDGDPFFCGTYFPPVPVAGRPSFGQVLEALSRAWRERRDEVRGGAAELLAHLGGGAPAGTADDAARSADAEAAEGAAGGPGADGADGPVLDLDAVARVSDLAAEALAATYDAEHGGFGGAPKFPPSTALEWLLRRHARTGDERALAMATGTLEAMARGGMADQVGGGFARYAVDGTWTVPHFEKMLEDNAMLLRIGVHWWRSTGSDLARRVVEGTADWLLRDLRTPEGAFASSLDADTRGVEGATYVWTPATLDEALGPEDGAWAAALFGVTEEGTFEAGTSVLQLRADPAPEDEVRFARVRRALLRARSARPQPARDDKVVAAWNGLAVAALAEAGAALERREWVAAAVGAARLLDTVHTLDGGDGLLRLARTSRDGAVGTAPGVLTDYAAVAEGFLVLGGVTGDPHWAARASALLDTVLARFRAPGHGFRDTADDQTDPVVARLATRPDVADGPSAAGQSAAAGALLARAALSGSATDRQAAELALAGPLSIAHQHPRAVAWALATAEAVLDGPREVAVLGRADDPGRVALVRAAVRSPAPGLVLAQGDPDEVAATPAAVALLRDRPLVGGRAAAYVCRGFVCDRPTTDPGALRTALT</sequence>
<dbReference type="Proteomes" id="UP000308121">
    <property type="component" value="Unassembled WGS sequence"/>
</dbReference>
<evidence type="ECO:0000313" key="3">
    <source>
        <dbReference type="EMBL" id="TKR27076.1"/>
    </source>
</evidence>
<dbReference type="InterPro" id="IPR004879">
    <property type="entry name" value="Ssp411-like_TRX"/>
</dbReference>
<dbReference type="PIRSF" id="PIRSF006402">
    <property type="entry name" value="UCP006402_thioredoxin"/>
    <property type="match status" value="1"/>
</dbReference>